<evidence type="ECO:0000256" key="1">
    <source>
        <dbReference type="ARBA" id="ARBA00004651"/>
    </source>
</evidence>
<dbReference type="PANTHER" id="PTHR32322:SF18">
    <property type="entry name" value="S-ADENOSYLMETHIONINE_S-ADENOSYLHOMOCYSTEINE TRANSPORTER"/>
    <property type="match status" value="1"/>
</dbReference>
<reference evidence="7" key="1">
    <citation type="submission" date="2017-12" db="EMBL/GenBank/DDBJ databases">
        <title>Phylogenetic diversity of female urinary microbiome.</title>
        <authorList>
            <person name="Thomas-White K."/>
            <person name="Wolfe A.J."/>
        </authorList>
    </citation>
    <scope>NUCLEOTIDE SEQUENCE [LARGE SCALE GENOMIC DNA]</scope>
    <source>
        <strain evidence="7">UMB0023</strain>
    </source>
</reference>
<dbReference type="RefSeq" id="WP_101755349.1">
    <property type="nucleotide sequence ID" value="NZ_CP136962.1"/>
</dbReference>
<evidence type="ECO:0000256" key="3">
    <source>
        <dbReference type="ARBA" id="ARBA00022692"/>
    </source>
</evidence>
<organism evidence="6 7">
    <name type="scientific">Neisseria perflava</name>
    <dbReference type="NCBI Taxonomy" id="33053"/>
    <lineage>
        <taxon>Bacteria</taxon>
        <taxon>Pseudomonadati</taxon>
        <taxon>Pseudomonadota</taxon>
        <taxon>Betaproteobacteria</taxon>
        <taxon>Neisseriales</taxon>
        <taxon>Neisseriaceae</taxon>
        <taxon>Neisseria</taxon>
    </lineage>
</organism>
<dbReference type="GO" id="GO:0005886">
    <property type="term" value="C:plasma membrane"/>
    <property type="evidence" value="ECO:0007669"/>
    <property type="project" value="UniProtKB-SubCell"/>
</dbReference>
<keyword evidence="5" id="KW-0472">Membrane</keyword>
<name>A0A9X7F6U3_NEIPE</name>
<evidence type="ECO:0000256" key="2">
    <source>
        <dbReference type="ARBA" id="ARBA00022475"/>
    </source>
</evidence>
<comment type="subcellular location">
    <subcellularLocation>
        <location evidence="1">Cell membrane</location>
        <topology evidence="1">Multi-pass membrane protein</topology>
    </subcellularLocation>
</comment>
<evidence type="ECO:0000256" key="5">
    <source>
        <dbReference type="ARBA" id="ARBA00023136"/>
    </source>
</evidence>
<proteinExistence type="predicted"/>
<keyword evidence="3" id="KW-0812">Transmembrane</keyword>
<dbReference type="PANTHER" id="PTHR32322">
    <property type="entry name" value="INNER MEMBRANE TRANSPORTER"/>
    <property type="match status" value="1"/>
</dbReference>
<dbReference type="InterPro" id="IPR037185">
    <property type="entry name" value="EmrE-like"/>
</dbReference>
<keyword evidence="4" id="KW-1133">Transmembrane helix</keyword>
<evidence type="ECO:0000256" key="4">
    <source>
        <dbReference type="ARBA" id="ARBA00022989"/>
    </source>
</evidence>
<dbReference type="Pfam" id="PF00892">
    <property type="entry name" value="EamA"/>
    <property type="match status" value="2"/>
</dbReference>
<accession>A0A9X7F6U3</accession>
<keyword evidence="7" id="KW-1185">Reference proteome</keyword>
<keyword evidence="2" id="KW-1003">Cell membrane</keyword>
<evidence type="ECO:0000313" key="6">
    <source>
        <dbReference type="EMBL" id="WOS97164.1"/>
    </source>
</evidence>
<gene>
    <name evidence="6" type="ORF">CYJ98_006140</name>
</gene>
<dbReference type="AlphaFoldDB" id="A0A9X7F6U3"/>
<protein>
    <submittedName>
        <fullName evidence="6">DMT family transporter</fullName>
    </submittedName>
</protein>
<dbReference type="Proteomes" id="UP000234781">
    <property type="component" value="Chromosome"/>
</dbReference>
<dbReference type="InterPro" id="IPR000620">
    <property type="entry name" value="EamA_dom"/>
</dbReference>
<dbReference type="SUPFAM" id="SSF103481">
    <property type="entry name" value="Multidrug resistance efflux transporter EmrE"/>
    <property type="match status" value="2"/>
</dbReference>
<dbReference type="EMBL" id="CP136962">
    <property type="protein sequence ID" value="WOS97164.1"/>
    <property type="molecule type" value="Genomic_DNA"/>
</dbReference>
<dbReference type="InterPro" id="IPR050638">
    <property type="entry name" value="AA-Vitamin_Transporters"/>
</dbReference>
<sequence>MKKQKPWLGFSLALLATMTWGSLPVIAQQALKAIDAPTLVWIRFLVASLVLFALLGLTGKLPRPPEFSKQTLFLLVLGIIGISANFVLVAMGLHYISPTTTQVLWQLSPFTMILVGVGVFKEAFTHWQKIGLMLLLTGLVMFFNDKFGELFSLGSYAVGVMMAASGSMIWVCYGVAQKLLSKHFNSQQILLMIYFCSSFVFLPFAEPSQIAHIGNPFLWGCFIYCCLNTLIGYGSFGEALNHWDASKVSIVTTLIPVFTMIFSTIGHHLAPDYFAASDMNIVSYVGAMVVVAGALLAVAGEKVMGLFLRKI</sequence>
<evidence type="ECO:0000313" key="7">
    <source>
        <dbReference type="Proteomes" id="UP000234781"/>
    </source>
</evidence>